<keyword evidence="1" id="KW-1133">Transmembrane helix</keyword>
<dbReference type="EMBL" id="ANBP01000001">
    <property type="protein sequence ID" value="KAB7760001.1"/>
    <property type="molecule type" value="Genomic_DNA"/>
</dbReference>
<dbReference type="AlphaFoldDB" id="A0A5N5VDG9"/>
<name>A0A5N5VDG9_MYCPH</name>
<evidence type="ECO:0000313" key="2">
    <source>
        <dbReference type="EMBL" id="KAB7760001.1"/>
    </source>
</evidence>
<evidence type="ECO:0000256" key="1">
    <source>
        <dbReference type="SAM" id="Phobius"/>
    </source>
</evidence>
<dbReference type="PANTHER" id="PTHR42305">
    <property type="entry name" value="MEMBRANE PROTEIN RV1733C-RELATED"/>
    <property type="match status" value="1"/>
</dbReference>
<protein>
    <submittedName>
        <fullName evidence="2">Membrane protein</fullName>
    </submittedName>
</protein>
<dbReference type="InterPro" id="IPR039708">
    <property type="entry name" value="MT1774/Rv1733c-like"/>
</dbReference>
<keyword evidence="1" id="KW-0812">Transmembrane</keyword>
<proteinExistence type="predicted"/>
<accession>A0A5N5VDG9</accession>
<dbReference type="PANTHER" id="PTHR42305:SF1">
    <property type="entry name" value="MEMBRANE PROTEIN RV1733C-RELATED"/>
    <property type="match status" value="1"/>
</dbReference>
<dbReference type="RefSeq" id="WP_061480900.1">
    <property type="nucleotide sequence ID" value="NZ_ANBO01000001.1"/>
</dbReference>
<organism evidence="2 3">
    <name type="scientific">Mycolicibacterium phlei DSM 43239 = CCUG 21000</name>
    <dbReference type="NCBI Taxonomy" id="1226750"/>
    <lineage>
        <taxon>Bacteria</taxon>
        <taxon>Bacillati</taxon>
        <taxon>Actinomycetota</taxon>
        <taxon>Actinomycetes</taxon>
        <taxon>Mycobacteriales</taxon>
        <taxon>Mycobacteriaceae</taxon>
        <taxon>Mycolicibacterium</taxon>
    </lineage>
</organism>
<sequence length="197" mass="21013">MSPKPSATRRWLTVLAGRNPLVRRSDRWEAVSHIALTVTAVLLLSVAGAIGTAVYDGKSSDYAAERASRHQVAATIVDEPTSTSERNRLVFRAPVVWQHNGVAHTGTVEVAPSARSDDPVDIWVNDEGQPTLPPKPEWAASVDATMAGIGSWVGMVAGLAGLAGLIHTALARQRSRAWERELAYLVDGYGGRAGSQP</sequence>
<feature type="transmembrane region" description="Helical" evidence="1">
    <location>
        <begin position="149"/>
        <end position="170"/>
    </location>
</feature>
<reference evidence="2 3" key="1">
    <citation type="submission" date="2012-10" db="EMBL/GenBank/DDBJ databases">
        <title>The draft sequence of the Mycobacterium pheli genome.</title>
        <authorList>
            <person name="Pettersson B.M.F."/>
            <person name="Das S."/>
            <person name="Dasgupta S."/>
            <person name="Bhattacharya A."/>
            <person name="Kirsebom L.A."/>
        </authorList>
    </citation>
    <scope>NUCLEOTIDE SEQUENCE [LARGE SCALE GENOMIC DNA]</scope>
    <source>
        <strain evidence="2 3">CCUG 21000</strain>
    </source>
</reference>
<evidence type="ECO:0000313" key="3">
    <source>
        <dbReference type="Proteomes" id="UP000325690"/>
    </source>
</evidence>
<feature type="transmembrane region" description="Helical" evidence="1">
    <location>
        <begin position="33"/>
        <end position="55"/>
    </location>
</feature>
<keyword evidence="1" id="KW-0472">Membrane</keyword>
<dbReference type="Proteomes" id="UP000325690">
    <property type="component" value="Unassembled WGS sequence"/>
</dbReference>
<comment type="caution">
    <text evidence="2">The sequence shown here is derived from an EMBL/GenBank/DDBJ whole genome shotgun (WGS) entry which is preliminary data.</text>
</comment>
<gene>
    <name evidence="2" type="ORF">MPHL21000_02965</name>
</gene>
<keyword evidence="3" id="KW-1185">Reference proteome</keyword>
<dbReference type="GeneID" id="74304578"/>